<dbReference type="Gene3D" id="3.40.190.10">
    <property type="entry name" value="Periplasmic binding protein-like II"/>
    <property type="match status" value="2"/>
</dbReference>
<dbReference type="InterPro" id="IPR001638">
    <property type="entry name" value="Solute-binding_3/MltF_N"/>
</dbReference>
<proteinExistence type="predicted"/>
<evidence type="ECO:0000313" key="4">
    <source>
        <dbReference type="EMBL" id="TWB85963.1"/>
    </source>
</evidence>
<accession>A0A560KRS4</accession>
<evidence type="ECO:0000313" key="5">
    <source>
        <dbReference type="Proteomes" id="UP000321304"/>
    </source>
</evidence>
<dbReference type="Pfam" id="PF00497">
    <property type="entry name" value="SBP_bac_3"/>
    <property type="match status" value="1"/>
</dbReference>
<dbReference type="EMBL" id="VITY01000036">
    <property type="protein sequence ID" value="TWB85963.1"/>
    <property type="molecule type" value="Genomic_DNA"/>
</dbReference>
<name>A0A560KRS4_9BRAD</name>
<keyword evidence="5" id="KW-1185">Reference proteome</keyword>
<gene>
    <name evidence="4" type="ORF">FBZ93_1361</name>
</gene>
<feature type="domain" description="Solute-binding protein family 3/N-terminal" evidence="3">
    <location>
        <begin position="43"/>
        <end position="150"/>
    </location>
</feature>
<protein>
    <submittedName>
        <fullName evidence="4">Extracellular solute-binding protein (Family 3)</fullName>
    </submittedName>
</protein>
<feature type="non-terminal residue" evidence="4">
    <location>
        <position position="189"/>
    </location>
</feature>
<dbReference type="Proteomes" id="UP000321304">
    <property type="component" value="Unassembled WGS sequence"/>
</dbReference>
<keyword evidence="1 2" id="KW-0732">Signal</keyword>
<dbReference type="PANTHER" id="PTHR35936">
    <property type="entry name" value="MEMBRANE-BOUND LYTIC MUREIN TRANSGLYCOSYLASE F"/>
    <property type="match status" value="1"/>
</dbReference>
<dbReference type="RefSeq" id="WP_146993213.1">
    <property type="nucleotide sequence ID" value="NZ_VITY01000036.1"/>
</dbReference>
<feature type="chain" id="PRO_5021724606" evidence="2">
    <location>
        <begin position="25"/>
        <end position="189"/>
    </location>
</feature>
<evidence type="ECO:0000256" key="1">
    <source>
        <dbReference type="ARBA" id="ARBA00022729"/>
    </source>
</evidence>
<dbReference type="OrthoDB" id="9768183at2"/>
<sequence length="189" mass="19844">MTRTICLLLAITAALTNVSTLAAAGETSDRIMKEKKVTLGVMELEPFVFRQKDGTFAGSDFEIAKAVFSKLGVTNIEAIPVDYASAIPGLKAKRYDAVGSLFIRPDRCKQVVFANPHYQASDGLIVAKGNPKKLASLEDIVAKPDVTVAVTQGGASSKTAQAVGIPSGQLVSLPNITAELAALKAGRVQ</sequence>
<dbReference type="PANTHER" id="PTHR35936:SF17">
    <property type="entry name" value="ARGININE-BINDING EXTRACELLULAR PROTEIN ARTP"/>
    <property type="match status" value="1"/>
</dbReference>
<evidence type="ECO:0000259" key="3">
    <source>
        <dbReference type="Pfam" id="PF00497"/>
    </source>
</evidence>
<dbReference type="AlphaFoldDB" id="A0A560KRS4"/>
<feature type="signal peptide" evidence="2">
    <location>
        <begin position="1"/>
        <end position="24"/>
    </location>
</feature>
<organism evidence="4 5">
    <name type="scientific">Bradyrhizobium macuxiense</name>
    <dbReference type="NCBI Taxonomy" id="1755647"/>
    <lineage>
        <taxon>Bacteria</taxon>
        <taxon>Pseudomonadati</taxon>
        <taxon>Pseudomonadota</taxon>
        <taxon>Alphaproteobacteria</taxon>
        <taxon>Hyphomicrobiales</taxon>
        <taxon>Nitrobacteraceae</taxon>
        <taxon>Bradyrhizobium</taxon>
    </lineage>
</organism>
<evidence type="ECO:0000256" key="2">
    <source>
        <dbReference type="SAM" id="SignalP"/>
    </source>
</evidence>
<reference evidence="4 5" key="1">
    <citation type="submission" date="2019-06" db="EMBL/GenBank/DDBJ databases">
        <title>Genomic Encyclopedia of Type Strains, Phase IV (KMG-V): Genome sequencing to study the core and pangenomes of soil and plant-associated prokaryotes.</title>
        <authorList>
            <person name="Whitman W."/>
        </authorList>
    </citation>
    <scope>NUCLEOTIDE SEQUENCE [LARGE SCALE GENOMIC DNA]</scope>
    <source>
        <strain evidence="4 5">BR 10355</strain>
    </source>
</reference>
<comment type="caution">
    <text evidence="4">The sequence shown here is derived from an EMBL/GenBank/DDBJ whole genome shotgun (WGS) entry which is preliminary data.</text>
</comment>
<dbReference type="SUPFAM" id="SSF53850">
    <property type="entry name" value="Periplasmic binding protein-like II"/>
    <property type="match status" value="1"/>
</dbReference>